<feature type="compositionally biased region" description="Low complexity" evidence="6">
    <location>
        <begin position="352"/>
        <end position="366"/>
    </location>
</feature>
<dbReference type="AlphaFoldDB" id="A0A226DE40"/>
<dbReference type="EMBL" id="LNIX01000021">
    <property type="protein sequence ID" value="OXA43855.1"/>
    <property type="molecule type" value="Genomic_DNA"/>
</dbReference>
<feature type="region of interest" description="Disordered" evidence="6">
    <location>
        <begin position="46"/>
        <end position="128"/>
    </location>
</feature>
<evidence type="ECO:0000256" key="1">
    <source>
        <dbReference type="ARBA" id="ARBA00004123"/>
    </source>
</evidence>
<keyword evidence="5" id="KW-0539">Nucleus</keyword>
<accession>A0A226DE40</accession>
<feature type="compositionally biased region" description="Acidic residues" evidence="6">
    <location>
        <begin position="609"/>
        <end position="623"/>
    </location>
</feature>
<feature type="compositionally biased region" description="Polar residues" evidence="6">
    <location>
        <begin position="157"/>
        <end position="168"/>
    </location>
</feature>
<name>A0A226DE40_FOLCA</name>
<evidence type="ECO:0000256" key="3">
    <source>
        <dbReference type="ARBA" id="ARBA00023125"/>
    </source>
</evidence>
<feature type="compositionally biased region" description="Low complexity" evidence="6">
    <location>
        <begin position="582"/>
        <end position="596"/>
    </location>
</feature>
<dbReference type="PROSITE" id="PS50888">
    <property type="entry name" value="BHLH"/>
    <property type="match status" value="1"/>
</dbReference>
<dbReference type="FunFam" id="4.10.280.10:FF:000001">
    <property type="entry name" value="Putative transcription factor 12"/>
    <property type="match status" value="1"/>
</dbReference>
<evidence type="ECO:0000256" key="2">
    <source>
        <dbReference type="ARBA" id="ARBA00023015"/>
    </source>
</evidence>
<dbReference type="PANTHER" id="PTHR11793">
    <property type="entry name" value="BASIC HELIX-LOOP-HELIX TRANSCRIPTION FACTOR"/>
    <property type="match status" value="1"/>
</dbReference>
<dbReference type="InterPro" id="IPR051098">
    <property type="entry name" value="NeuroDiff_E-box_TFs"/>
</dbReference>
<feature type="compositionally biased region" description="Basic and acidic residues" evidence="6">
    <location>
        <begin position="624"/>
        <end position="639"/>
    </location>
</feature>
<feature type="compositionally biased region" description="Low complexity" evidence="6">
    <location>
        <begin position="295"/>
        <end position="339"/>
    </location>
</feature>
<feature type="compositionally biased region" description="Polar residues" evidence="6">
    <location>
        <begin position="253"/>
        <end position="263"/>
    </location>
</feature>
<feature type="compositionally biased region" description="Polar residues" evidence="6">
    <location>
        <begin position="49"/>
        <end position="65"/>
    </location>
</feature>
<dbReference type="OMA" id="SSRGRTX"/>
<feature type="region of interest" description="Disordered" evidence="6">
    <location>
        <begin position="704"/>
        <end position="750"/>
    </location>
</feature>
<gene>
    <name evidence="8" type="ORF">Fcan01_21701</name>
</gene>
<organism evidence="8 9">
    <name type="scientific">Folsomia candida</name>
    <name type="common">Springtail</name>
    <dbReference type="NCBI Taxonomy" id="158441"/>
    <lineage>
        <taxon>Eukaryota</taxon>
        <taxon>Metazoa</taxon>
        <taxon>Ecdysozoa</taxon>
        <taxon>Arthropoda</taxon>
        <taxon>Hexapoda</taxon>
        <taxon>Collembola</taxon>
        <taxon>Entomobryomorpha</taxon>
        <taxon>Isotomoidea</taxon>
        <taxon>Isotomidae</taxon>
        <taxon>Proisotominae</taxon>
        <taxon>Folsomia</taxon>
    </lineage>
</organism>
<feature type="compositionally biased region" description="Low complexity" evidence="6">
    <location>
        <begin position="103"/>
        <end position="114"/>
    </location>
</feature>
<dbReference type="GO" id="GO:0000981">
    <property type="term" value="F:DNA-binding transcription factor activity, RNA polymerase II-specific"/>
    <property type="evidence" value="ECO:0007669"/>
    <property type="project" value="TreeGrafter"/>
</dbReference>
<dbReference type="CDD" id="cd11467">
    <property type="entry name" value="bHLH_E-protein_Da_like"/>
    <property type="match status" value="1"/>
</dbReference>
<dbReference type="InterPro" id="IPR036638">
    <property type="entry name" value="HLH_DNA-bd_sf"/>
</dbReference>
<protein>
    <submittedName>
        <fullName evidence="8">Transcription factor 12</fullName>
    </submittedName>
</protein>
<dbReference type="SUPFAM" id="SSF47459">
    <property type="entry name" value="HLH, helix-loop-helix DNA-binding domain"/>
    <property type="match status" value="1"/>
</dbReference>
<dbReference type="GO" id="GO:0000785">
    <property type="term" value="C:chromatin"/>
    <property type="evidence" value="ECO:0007669"/>
    <property type="project" value="TreeGrafter"/>
</dbReference>
<evidence type="ECO:0000259" key="7">
    <source>
        <dbReference type="PROSITE" id="PS50888"/>
    </source>
</evidence>
<feature type="compositionally biased region" description="Basic and acidic residues" evidence="6">
    <location>
        <begin position="704"/>
        <end position="714"/>
    </location>
</feature>
<evidence type="ECO:0000256" key="6">
    <source>
        <dbReference type="SAM" id="MobiDB-lite"/>
    </source>
</evidence>
<dbReference type="InterPro" id="IPR011598">
    <property type="entry name" value="bHLH_dom"/>
</dbReference>
<feature type="region of interest" description="Disordered" evidence="6">
    <location>
        <begin position="238"/>
        <end position="410"/>
    </location>
</feature>
<dbReference type="GO" id="GO:0000978">
    <property type="term" value="F:RNA polymerase II cis-regulatory region sequence-specific DNA binding"/>
    <property type="evidence" value="ECO:0007669"/>
    <property type="project" value="TreeGrafter"/>
</dbReference>
<sequence length="750" mass="80005">MDRNCNWSNSSTLPIPSSCASSGGNVSFSQSACMAKSNGGGGNGYLNGTSANSNRSSSLPNNGKSGESFGPERTFLGNGHFIRGVGGGGGNGNSGGSIGGGTNSNWPHQPQTMQTHHHRPHARPFLNNNNHAYQQNQANWNSRTPHHLDPHQGGSRRINNAEQKSNPNHFYRKLQREKRLAYWNNNDNINSFGAEDFQDSPRYASPKGSALYPESNYFLDGTGGVDWGNPGGGPGGGGGNNYYNSPSMIPPHLSQSYPANGGSSMHGGDPMHGGYPPNGDLSLPPMSSFRPNGPPSQQQQQQHPSQPNNNNNASSPLYNNHHSPAVPQHSHPSHPHSAPGDTVGKALASIYPTDHSASSSSPTTPVNSPPPLTSATAGSGWGGGSSVTPFTPLNHTPNSPGGFPSHDRALHHMPVPEQQRLDDVIGILRDQNEGSRTELDDAINVLRNHAESPHPSFHGLTVPPHIAAQQHSNGLLAYPPPMDTHLSPHSNASSIGPGGYGPPMPTHSSSTLDLNADALHTKPSRPPPNTSKGSMLLKHLGPFLDSGSNLKILDLLAEKRKELAAAGGGVADIKPDLGGLGSNNSSASTSSSTSSGPKNAKRSRRYEEQDPLTDDPEDEEGLDPDTKLQRERERRQANNARERIRIRDINEALKELGRMCMQHLKSDKPQTKLGILNMAVEVIMQLEQQVRERNLNPKAACLKRREEEKAEDGPKLGGHPLGPPPHLAPPFPMQVPGTSDVNKSATQLGH</sequence>
<proteinExistence type="predicted"/>
<dbReference type="GO" id="GO:0005667">
    <property type="term" value="C:transcription regulator complex"/>
    <property type="evidence" value="ECO:0007669"/>
    <property type="project" value="TreeGrafter"/>
</dbReference>
<evidence type="ECO:0000256" key="5">
    <source>
        <dbReference type="ARBA" id="ARBA00023242"/>
    </source>
</evidence>
<feature type="domain" description="BHLH" evidence="7">
    <location>
        <begin position="633"/>
        <end position="686"/>
    </location>
</feature>
<dbReference type="Gene3D" id="4.10.280.10">
    <property type="entry name" value="Helix-loop-helix DNA-binding domain"/>
    <property type="match status" value="1"/>
</dbReference>
<dbReference type="PANTHER" id="PTHR11793:SF13">
    <property type="entry name" value="PROTEIN DAUGHTERLESS"/>
    <property type="match status" value="1"/>
</dbReference>
<keyword evidence="2" id="KW-0805">Transcription regulation</keyword>
<dbReference type="Pfam" id="PF00010">
    <property type="entry name" value="HLH"/>
    <property type="match status" value="1"/>
</dbReference>
<feature type="region of interest" description="Disordered" evidence="6">
    <location>
        <begin position="487"/>
        <end position="511"/>
    </location>
</feature>
<feature type="region of interest" description="Disordered" evidence="6">
    <location>
        <begin position="141"/>
        <end position="168"/>
    </location>
</feature>
<dbReference type="GO" id="GO:0005634">
    <property type="term" value="C:nucleus"/>
    <property type="evidence" value="ECO:0007669"/>
    <property type="project" value="UniProtKB-SubCell"/>
</dbReference>
<keyword evidence="4" id="KW-0804">Transcription</keyword>
<evidence type="ECO:0000313" key="8">
    <source>
        <dbReference type="EMBL" id="OXA43855.1"/>
    </source>
</evidence>
<feature type="compositionally biased region" description="Gly residues" evidence="6">
    <location>
        <begin position="84"/>
        <end position="102"/>
    </location>
</feature>
<dbReference type="STRING" id="158441.A0A226DE40"/>
<dbReference type="GO" id="GO:0046983">
    <property type="term" value="F:protein dimerization activity"/>
    <property type="evidence" value="ECO:0007669"/>
    <property type="project" value="InterPro"/>
</dbReference>
<keyword evidence="3" id="KW-0238">DNA-binding</keyword>
<dbReference type="SMART" id="SM00353">
    <property type="entry name" value="HLH"/>
    <property type="match status" value="1"/>
</dbReference>
<dbReference type="OrthoDB" id="10034090at2759"/>
<dbReference type="Proteomes" id="UP000198287">
    <property type="component" value="Unassembled WGS sequence"/>
</dbReference>
<comment type="subcellular location">
    <subcellularLocation>
        <location evidence="1">Nucleus</location>
    </subcellularLocation>
</comment>
<comment type="caution">
    <text evidence="8">The sequence shown here is derived from an EMBL/GenBank/DDBJ whole genome shotgun (WGS) entry which is preliminary data.</text>
</comment>
<keyword evidence="9" id="KW-1185">Reference proteome</keyword>
<evidence type="ECO:0000256" key="4">
    <source>
        <dbReference type="ARBA" id="ARBA00023163"/>
    </source>
</evidence>
<reference evidence="8 9" key="1">
    <citation type="submission" date="2015-12" db="EMBL/GenBank/DDBJ databases">
        <title>The genome of Folsomia candida.</title>
        <authorList>
            <person name="Faddeeva A."/>
            <person name="Derks M.F."/>
            <person name="Anvar Y."/>
            <person name="Smit S."/>
            <person name="Van Straalen N."/>
            <person name="Roelofs D."/>
        </authorList>
    </citation>
    <scope>NUCLEOTIDE SEQUENCE [LARGE SCALE GENOMIC DNA]</scope>
    <source>
        <strain evidence="8 9">VU population</strain>
        <tissue evidence="8">Whole body</tissue>
    </source>
</reference>
<evidence type="ECO:0000313" key="9">
    <source>
        <dbReference type="Proteomes" id="UP000198287"/>
    </source>
</evidence>
<feature type="compositionally biased region" description="Polar residues" evidence="6">
    <location>
        <begin position="387"/>
        <end position="399"/>
    </location>
</feature>
<feature type="compositionally biased region" description="Polar residues" evidence="6">
    <location>
        <begin position="736"/>
        <end position="750"/>
    </location>
</feature>
<feature type="compositionally biased region" description="Pro residues" evidence="6">
    <location>
        <begin position="721"/>
        <end position="733"/>
    </location>
</feature>
<feature type="region of interest" description="Disordered" evidence="6">
    <location>
        <begin position="570"/>
        <end position="639"/>
    </location>
</feature>